<dbReference type="AlphaFoldDB" id="A0A1F5YP01"/>
<evidence type="ECO:0000313" key="8">
    <source>
        <dbReference type="Proteomes" id="UP000178448"/>
    </source>
</evidence>
<dbReference type="GO" id="GO:0005840">
    <property type="term" value="C:ribosome"/>
    <property type="evidence" value="ECO:0007669"/>
    <property type="project" value="UniProtKB-KW"/>
</dbReference>
<keyword evidence="3 4" id="KW-0687">Ribonucleoprotein</keyword>
<dbReference type="Gene3D" id="4.10.410.60">
    <property type="match status" value="1"/>
</dbReference>
<gene>
    <name evidence="4" type="primary">rpmI</name>
    <name evidence="7" type="ORF">A2Z33_01050</name>
</gene>
<dbReference type="GO" id="GO:1990904">
    <property type="term" value="C:ribonucleoprotein complex"/>
    <property type="evidence" value="ECO:0007669"/>
    <property type="project" value="UniProtKB-KW"/>
</dbReference>
<dbReference type="Proteomes" id="UP000178448">
    <property type="component" value="Unassembled WGS sequence"/>
</dbReference>
<dbReference type="InterPro" id="IPR021137">
    <property type="entry name" value="Ribosomal_bL35-like"/>
</dbReference>
<dbReference type="GO" id="GO:0006412">
    <property type="term" value="P:translation"/>
    <property type="evidence" value="ECO:0007669"/>
    <property type="project" value="UniProtKB-UniRule"/>
</dbReference>
<dbReference type="SUPFAM" id="SSF143034">
    <property type="entry name" value="L35p-like"/>
    <property type="match status" value="1"/>
</dbReference>
<dbReference type="PRINTS" id="PR00064">
    <property type="entry name" value="RIBOSOMALL35"/>
</dbReference>
<organism evidence="7 8">
    <name type="scientific">Candidatus Gottesmanbacteria bacterium RBG_16_52_11</name>
    <dbReference type="NCBI Taxonomy" id="1798374"/>
    <lineage>
        <taxon>Bacteria</taxon>
        <taxon>Candidatus Gottesmaniibacteriota</taxon>
    </lineage>
</organism>
<protein>
    <recommendedName>
        <fullName evidence="4">Large ribosomal subunit protein bL35</fullName>
    </recommendedName>
</protein>
<evidence type="ECO:0000256" key="5">
    <source>
        <dbReference type="RuleBase" id="RU000568"/>
    </source>
</evidence>
<evidence type="ECO:0000256" key="1">
    <source>
        <dbReference type="ARBA" id="ARBA00006598"/>
    </source>
</evidence>
<evidence type="ECO:0000256" key="2">
    <source>
        <dbReference type="ARBA" id="ARBA00022980"/>
    </source>
</evidence>
<comment type="similarity">
    <text evidence="1 4 5">Belongs to the bacterial ribosomal protein bL35 family.</text>
</comment>
<dbReference type="InterPro" id="IPR001706">
    <property type="entry name" value="Ribosomal_bL35"/>
</dbReference>
<dbReference type="EMBL" id="MFJD01000009">
    <property type="protein sequence ID" value="OGG01824.1"/>
    <property type="molecule type" value="Genomic_DNA"/>
</dbReference>
<reference evidence="7 8" key="1">
    <citation type="journal article" date="2016" name="Nat. Commun.">
        <title>Thousands of microbial genomes shed light on interconnected biogeochemical processes in an aquifer system.</title>
        <authorList>
            <person name="Anantharaman K."/>
            <person name="Brown C.T."/>
            <person name="Hug L.A."/>
            <person name="Sharon I."/>
            <person name="Castelle C.J."/>
            <person name="Probst A.J."/>
            <person name="Thomas B.C."/>
            <person name="Singh A."/>
            <person name="Wilkins M.J."/>
            <person name="Karaoz U."/>
            <person name="Brodie E.L."/>
            <person name="Williams K.H."/>
            <person name="Hubbard S.S."/>
            <person name="Banfield J.F."/>
        </authorList>
    </citation>
    <scope>NUCLEOTIDE SEQUENCE [LARGE SCALE GENOMIC DNA]</scope>
</reference>
<dbReference type="HAMAP" id="MF_00514">
    <property type="entry name" value="Ribosomal_bL35"/>
    <property type="match status" value="1"/>
</dbReference>
<keyword evidence="2 4" id="KW-0689">Ribosomal protein</keyword>
<proteinExistence type="inferred from homology"/>
<feature type="compositionally biased region" description="Basic residues" evidence="6">
    <location>
        <begin position="21"/>
        <end position="45"/>
    </location>
</feature>
<evidence type="ECO:0000256" key="3">
    <source>
        <dbReference type="ARBA" id="ARBA00023274"/>
    </source>
</evidence>
<accession>A0A1F5YP01</accession>
<evidence type="ECO:0000313" key="7">
    <source>
        <dbReference type="EMBL" id="OGG01824.1"/>
    </source>
</evidence>
<name>A0A1F5YP01_9BACT</name>
<dbReference type="Pfam" id="PF01632">
    <property type="entry name" value="Ribosomal_L35p"/>
    <property type="match status" value="1"/>
</dbReference>
<dbReference type="InterPro" id="IPR037229">
    <property type="entry name" value="Ribosomal_bL35_sf"/>
</dbReference>
<evidence type="ECO:0000256" key="4">
    <source>
        <dbReference type="HAMAP-Rule" id="MF_00514"/>
    </source>
</evidence>
<dbReference type="GO" id="GO:0003735">
    <property type="term" value="F:structural constituent of ribosome"/>
    <property type="evidence" value="ECO:0007669"/>
    <property type="project" value="InterPro"/>
</dbReference>
<feature type="region of interest" description="Disordered" evidence="6">
    <location>
        <begin position="21"/>
        <end position="48"/>
    </location>
</feature>
<sequence>MPKVKTKKIVAKRFKITKTGKVLHRTQGRRHLRRKKSSSRKRRQDRHSEITVRAFQRMIKQFIRT</sequence>
<evidence type="ECO:0000256" key="6">
    <source>
        <dbReference type="SAM" id="MobiDB-lite"/>
    </source>
</evidence>
<dbReference type="STRING" id="1798374.A2Z33_01050"/>
<comment type="caution">
    <text evidence="7">The sequence shown here is derived from an EMBL/GenBank/DDBJ whole genome shotgun (WGS) entry which is preliminary data.</text>
</comment>